<evidence type="ECO:0000313" key="1">
    <source>
        <dbReference type="EMBL" id="KAJ2765765.1"/>
    </source>
</evidence>
<gene>
    <name evidence="1" type="primary">RRI1</name>
    <name evidence="1" type="ORF">IWQ57_004651</name>
</gene>
<reference evidence="1" key="1">
    <citation type="submission" date="2022-07" db="EMBL/GenBank/DDBJ databases">
        <title>Phylogenomic reconstructions and comparative analyses of Kickxellomycotina fungi.</title>
        <authorList>
            <person name="Reynolds N.K."/>
            <person name="Stajich J.E."/>
            <person name="Barry K."/>
            <person name="Grigoriev I.V."/>
            <person name="Crous P."/>
            <person name="Smith M.E."/>
        </authorList>
    </citation>
    <scope>NUCLEOTIDE SEQUENCE</scope>
    <source>
        <strain evidence="1">CBS 109366</strain>
    </source>
</reference>
<accession>A0ACC1JRM8</accession>
<dbReference type="EMBL" id="JANBUJ010001904">
    <property type="protein sequence ID" value="KAJ2765765.1"/>
    <property type="molecule type" value="Genomic_DNA"/>
</dbReference>
<keyword evidence="2" id="KW-1185">Reference proteome</keyword>
<organism evidence="1 2">
    <name type="scientific">Coemansia nantahalensis</name>
    <dbReference type="NCBI Taxonomy" id="2789366"/>
    <lineage>
        <taxon>Eukaryota</taxon>
        <taxon>Fungi</taxon>
        <taxon>Fungi incertae sedis</taxon>
        <taxon>Zoopagomycota</taxon>
        <taxon>Kickxellomycotina</taxon>
        <taxon>Kickxellomycetes</taxon>
        <taxon>Kickxellales</taxon>
        <taxon>Kickxellaceae</taxon>
        <taxon>Coemansia</taxon>
    </lineage>
</organism>
<dbReference type="Proteomes" id="UP001140234">
    <property type="component" value="Unassembled WGS sequence"/>
</dbReference>
<proteinExistence type="predicted"/>
<comment type="caution">
    <text evidence="1">The sequence shown here is derived from an EMBL/GenBank/DDBJ whole genome shotgun (WGS) entry which is preliminary data.</text>
</comment>
<sequence>MATQMDMDSAAGAASALKLFELENGVAALNKCDEEIYCFDEGLQRQQLEQAAWKKDVRHFQRVEISSVALVKMVMHARSGGDIEVMGLMLGKVVGSTMVVLDAFALPVEGSETRVNAQSESYEYMAQYLTQNQASGQNEPVIGWYHSHPGYGCWLSGIDVATQMLNQQFQEPFLAVVIDPKRTMSAGKVDLGAFRTFPEDYQPGKADGGSEAGGFQSVPLEKIEDFGVHADKYYPLEVSYFKSTLDQKLMERLWRKHWVNTLAQSPLIANSEFTTQKINEVADKINMCRRERGEGRKGVSLAQVLRESDAVAEEVAQGHASYALKKKLFGGA</sequence>
<evidence type="ECO:0000313" key="2">
    <source>
        <dbReference type="Proteomes" id="UP001140234"/>
    </source>
</evidence>
<protein>
    <submittedName>
        <fullName evidence="1">COP9 signalosome catalytic subunit rri1</fullName>
    </submittedName>
</protein>
<name>A0ACC1JRM8_9FUNG</name>